<dbReference type="OrthoDB" id="451203at2"/>
<organism evidence="2 3">
    <name type="scientific">Stenomitos frigidus ULC18</name>
    <dbReference type="NCBI Taxonomy" id="2107698"/>
    <lineage>
        <taxon>Bacteria</taxon>
        <taxon>Bacillati</taxon>
        <taxon>Cyanobacteriota</taxon>
        <taxon>Cyanophyceae</taxon>
        <taxon>Leptolyngbyales</taxon>
        <taxon>Leptolyngbyaceae</taxon>
        <taxon>Stenomitos</taxon>
    </lineage>
</organism>
<reference evidence="3" key="1">
    <citation type="submission" date="2018-02" db="EMBL/GenBank/DDBJ databases">
        <authorList>
            <person name="Moore K."/>
            <person name="Momper L."/>
        </authorList>
    </citation>
    <scope>NUCLEOTIDE SEQUENCE [LARGE SCALE GENOMIC DNA]</scope>
    <source>
        <strain evidence="3">ULC18</strain>
    </source>
</reference>
<accession>A0A2T1E2A7</accession>
<comment type="caution">
    <text evidence="2">The sequence shown here is derived from an EMBL/GenBank/DDBJ whole genome shotgun (WGS) entry which is preliminary data.</text>
</comment>
<dbReference type="AlphaFoldDB" id="A0A2T1E2A7"/>
<feature type="region of interest" description="Disordered" evidence="1">
    <location>
        <begin position="556"/>
        <end position="587"/>
    </location>
</feature>
<sequence>MIKKKKPSLLLPIGAAVLLIGGGGAAYWALTQGGLVGSGALPVGAEVIPQDALMTLSVSTDPMQWQQLREFGTPQSQAAFDKNLAQLRDRLLTANGYDYEKDIQPWIGKEVSIALLAPPAPATAPNTAPAIMPKPVAIVVMPIQNPLQAKQLLEKPRSQAAGKLVDRSYKGFQIKETQGKAENFSVTVFDGKLLVVATDPKAMDRAIDTYKGEQGQSALKATPGFTKALGKIQTAQSFGQLYLNFPAATAFTLANSGKAAAPNAAQLSQTQGVAATLSLQPEGVRFKGITWYKPDSQKTYQVENRAKTMPGRLPADTLLMASGGNLQQFWQNYSQGATAINLALPPVPPDWLQNALKSTVNMDLDKDFLTWMNGEFSLAMVGVPEGSPSGLPFNLLFMVQSSDRRATEATLKQLDQVMAEKYKFKVEESKAGDQPVTNWSLPAIGFSVTHGWLNDNVTFIALGSPSVPVVNQIVPKPSASLADSQAFKASVPSDPNPNNGNFFANLELYKTKKLPLPQLPLGNQNLIDAVRSIGVTAAISDDRSTRYDVSLLLQKAGKPAPLPSPTTPSNTAPSGNPALEIPTAPSP</sequence>
<dbReference type="EMBL" id="PVWK01000099">
    <property type="protein sequence ID" value="PSB26883.1"/>
    <property type="molecule type" value="Genomic_DNA"/>
</dbReference>
<evidence type="ECO:0000313" key="3">
    <source>
        <dbReference type="Proteomes" id="UP000239576"/>
    </source>
</evidence>
<reference evidence="2 3" key="2">
    <citation type="submission" date="2018-03" db="EMBL/GenBank/DDBJ databases">
        <title>The ancient ancestry and fast evolution of plastids.</title>
        <authorList>
            <person name="Moore K.R."/>
            <person name="Magnabosco C."/>
            <person name="Momper L."/>
            <person name="Gold D.A."/>
            <person name="Bosak T."/>
            <person name="Fournier G.P."/>
        </authorList>
    </citation>
    <scope>NUCLEOTIDE SEQUENCE [LARGE SCALE GENOMIC DNA]</scope>
    <source>
        <strain evidence="2 3">ULC18</strain>
    </source>
</reference>
<dbReference type="InterPro" id="IPR021787">
    <property type="entry name" value="DUF3352"/>
</dbReference>
<evidence type="ECO:0008006" key="4">
    <source>
        <dbReference type="Google" id="ProtNLM"/>
    </source>
</evidence>
<proteinExistence type="predicted"/>
<protein>
    <recommendedName>
        <fullName evidence="4">DUF3352 domain-containing protein</fullName>
    </recommendedName>
</protein>
<dbReference type="RefSeq" id="WP_106257796.1">
    <property type="nucleotide sequence ID" value="NZ_CAWNSW010000139.1"/>
</dbReference>
<keyword evidence="3" id="KW-1185">Reference proteome</keyword>
<evidence type="ECO:0000256" key="1">
    <source>
        <dbReference type="SAM" id="MobiDB-lite"/>
    </source>
</evidence>
<evidence type="ECO:0000313" key="2">
    <source>
        <dbReference type="EMBL" id="PSB26883.1"/>
    </source>
</evidence>
<feature type="compositionally biased region" description="Low complexity" evidence="1">
    <location>
        <begin position="567"/>
        <end position="577"/>
    </location>
</feature>
<dbReference type="Pfam" id="PF11832">
    <property type="entry name" value="DUF3352"/>
    <property type="match status" value="1"/>
</dbReference>
<dbReference type="Proteomes" id="UP000239576">
    <property type="component" value="Unassembled WGS sequence"/>
</dbReference>
<name>A0A2T1E2A7_9CYAN</name>
<gene>
    <name evidence="2" type="ORF">C7B82_18765</name>
</gene>